<evidence type="ECO:0000313" key="2">
    <source>
        <dbReference type="EMBL" id="QUX21174.1"/>
    </source>
</evidence>
<keyword evidence="3" id="KW-1185">Reference proteome</keyword>
<proteinExistence type="predicted"/>
<sequence length="596" mass="63810">MASLDRRRFLLGSGLLGTAAGLGLAALPAAPAHALDAASLDRLVRRSLARAAAPEGTTLVQAAAAVGDGYRLLSAGPGWPLEVREDLVPAQSGRDDRRVPLAAFVQFTDLHIVDAQSPVRFEYTHPLLGSSAHRPQETLSAVGASALVSRVNSLRVGPITGRPFDFVMTTGDNTDNHELIELDWLMAVFNGGDLTPDTGDPSRYEGVQDSGSELYWHPERDLADRYKADHGFPVLPGFLAAARAGFRAPGLDVPWYCTIGNHDDTPAGSLPAGTLTECFTGDRKIMYTDERAAARTAEAMTEADSVGELPAAVEGLAEPGAATAAGSIVSTVTADERRAPFDTAGFVAAHRDGANTGPGPVGHGFTEENADGVDCFYTFTIAEGVTGISLDTTTLAGLANGSIGHTQYRWLENTLRAGSPVYYDLLGRRRTQQVTGELFVLFSHHTSDTMDNPLPDRRRPAELRYTGGVLVSLLKRYPNVLAWVNGHTHRNTVRAHTADRPECGFWEINTASHIDHPQLARCIEIVDNADGTVSLFTTLIEADSPYRVEHGDFSADGLASLYRELSVNDPYADGANLGSARDRNVELLVPAVPPTR</sequence>
<gene>
    <name evidence="2" type="ORF">KGD84_22390</name>
</gene>
<accession>A0ABX8BGG9</accession>
<dbReference type="PROSITE" id="PS51318">
    <property type="entry name" value="TAT"/>
    <property type="match status" value="1"/>
</dbReference>
<dbReference type="NCBIfam" id="TIGR03767">
    <property type="entry name" value="P_acnes_RR"/>
    <property type="match status" value="1"/>
</dbReference>
<dbReference type="Gene3D" id="3.60.21.10">
    <property type="match status" value="1"/>
</dbReference>
<evidence type="ECO:0000313" key="3">
    <source>
        <dbReference type="Proteomes" id="UP000676079"/>
    </source>
</evidence>
<dbReference type="InterPro" id="IPR006311">
    <property type="entry name" value="TAT_signal"/>
</dbReference>
<dbReference type="EMBL" id="CP074133">
    <property type="protein sequence ID" value="QUX21174.1"/>
    <property type="molecule type" value="Genomic_DNA"/>
</dbReference>
<dbReference type="InterPro" id="IPR029052">
    <property type="entry name" value="Metallo-depent_PP-like"/>
</dbReference>
<feature type="chain" id="PRO_5046012824" evidence="1">
    <location>
        <begin position="35"/>
        <end position="596"/>
    </location>
</feature>
<organism evidence="2 3">
    <name type="scientific">Nocardiopsis changdeensis</name>
    <dbReference type="NCBI Taxonomy" id="2831969"/>
    <lineage>
        <taxon>Bacteria</taxon>
        <taxon>Bacillati</taxon>
        <taxon>Actinomycetota</taxon>
        <taxon>Actinomycetes</taxon>
        <taxon>Streptosporangiales</taxon>
        <taxon>Nocardiopsidaceae</taxon>
        <taxon>Nocardiopsis</taxon>
    </lineage>
</organism>
<dbReference type="SUPFAM" id="SSF56300">
    <property type="entry name" value="Metallo-dependent phosphatases"/>
    <property type="match status" value="1"/>
</dbReference>
<protein>
    <submittedName>
        <fullName evidence="2">TIGR03767 family metallophosphoesterase</fullName>
    </submittedName>
</protein>
<dbReference type="InterPro" id="IPR022506">
    <property type="entry name" value="Metallophosphoesterase_PPA1498"/>
</dbReference>
<feature type="signal peptide" evidence="1">
    <location>
        <begin position="1"/>
        <end position="34"/>
    </location>
</feature>
<dbReference type="Proteomes" id="UP000676079">
    <property type="component" value="Chromosome"/>
</dbReference>
<keyword evidence="1" id="KW-0732">Signal</keyword>
<dbReference type="RefSeq" id="WP_220562396.1">
    <property type="nucleotide sequence ID" value="NZ_CP074133.1"/>
</dbReference>
<name>A0ABX8BGG9_9ACTN</name>
<evidence type="ECO:0000256" key="1">
    <source>
        <dbReference type="SAM" id="SignalP"/>
    </source>
</evidence>
<reference evidence="2 3" key="1">
    <citation type="submission" date="2021-05" db="EMBL/GenBank/DDBJ databases">
        <title>Direct Submission.</title>
        <authorList>
            <person name="Li K."/>
            <person name="Gao J."/>
        </authorList>
    </citation>
    <scope>NUCLEOTIDE SEQUENCE [LARGE SCALE GENOMIC DNA]</scope>
    <source>
        <strain evidence="2 3">Mg02</strain>
    </source>
</reference>